<proteinExistence type="predicted"/>
<dbReference type="InterPro" id="IPR029039">
    <property type="entry name" value="Flavoprotein-like_sf"/>
</dbReference>
<feature type="domain" description="Flavodoxin-like fold" evidence="2">
    <location>
        <begin position="3"/>
        <end position="170"/>
    </location>
</feature>
<dbReference type="InterPro" id="IPR046980">
    <property type="entry name" value="KefG/KefF"/>
</dbReference>
<reference evidence="3" key="1">
    <citation type="journal article" date="2019" name="Phytopathology">
        <title>A Novel Group of Rhizobium tumorigenes-Like Agrobacteria Associated with Crown Gall Disease of Rhododendron and Blueberry.</title>
        <authorList>
            <person name="Kuzmanovic N."/>
            <person name="Behrens P."/>
            <person name="Idczak E."/>
            <person name="Wagner S."/>
            <person name="Gotz M."/>
            <person name="Sproer C."/>
            <person name="Bunk B."/>
            <person name="Overmann J."/>
            <person name="Smalla K."/>
        </authorList>
    </citation>
    <scope>NUCLEOTIDE SEQUENCE</scope>
    <source>
        <strain evidence="3">Rho-6.2</strain>
    </source>
</reference>
<protein>
    <submittedName>
        <fullName evidence="3">NAD(P)H-dependent oxidoreductase</fullName>
    </submittedName>
</protein>
<dbReference type="PANTHER" id="PTHR47307">
    <property type="entry name" value="GLUTATHIONE-REGULATED POTASSIUM-EFFLUX SYSTEM ANCILLARY PROTEIN KEFG"/>
    <property type="match status" value="1"/>
</dbReference>
<dbReference type="Gene3D" id="3.40.50.360">
    <property type="match status" value="1"/>
</dbReference>
<sequence>MARVLVLFAHPGQRHSKINVAMAKTARSIEGITFVDLYAEYPTFNIDIDLEQARLLEHDVLVLQFPIYWYSTPSLLKEWQDLVLEYGFAYGHDGDRLKGKRFLVAATAGGDEQAYHPQGSNHFGFRTLLSPLEQTANLCQMEFVAPFVLFSAGKGASDGRGARHVADYRALLESLRDDRFDYKAARHVDVLHHDTLPIQGGAR</sequence>
<accession>A0ABY8IGM2</accession>
<dbReference type="SUPFAM" id="SSF52218">
    <property type="entry name" value="Flavoproteins"/>
    <property type="match status" value="1"/>
</dbReference>
<dbReference type="Proteomes" id="UP000318939">
    <property type="component" value="Chromosome"/>
</dbReference>
<dbReference type="EMBL" id="CP117267">
    <property type="protein sequence ID" value="WFS22757.1"/>
    <property type="molecule type" value="Genomic_DNA"/>
</dbReference>
<dbReference type="Pfam" id="PF02525">
    <property type="entry name" value="Flavodoxin_2"/>
    <property type="match status" value="1"/>
</dbReference>
<evidence type="ECO:0000256" key="1">
    <source>
        <dbReference type="ARBA" id="ARBA00023002"/>
    </source>
</evidence>
<keyword evidence="4" id="KW-1185">Reference proteome</keyword>
<keyword evidence="1" id="KW-0560">Oxidoreductase</keyword>
<dbReference type="RefSeq" id="WP_142830192.1">
    <property type="nucleotide sequence ID" value="NZ_CP117267.1"/>
</dbReference>
<evidence type="ECO:0000313" key="3">
    <source>
        <dbReference type="EMBL" id="WFS22757.1"/>
    </source>
</evidence>
<dbReference type="InterPro" id="IPR003680">
    <property type="entry name" value="Flavodoxin_fold"/>
</dbReference>
<evidence type="ECO:0000313" key="4">
    <source>
        <dbReference type="Proteomes" id="UP000318939"/>
    </source>
</evidence>
<evidence type="ECO:0000259" key="2">
    <source>
        <dbReference type="Pfam" id="PF02525"/>
    </source>
</evidence>
<dbReference type="PANTHER" id="PTHR47307:SF1">
    <property type="entry name" value="GLUTATHIONE-REGULATED POTASSIUM-EFFLUX SYSTEM ANCILLARY PROTEIN KEFG"/>
    <property type="match status" value="1"/>
</dbReference>
<reference evidence="3" key="2">
    <citation type="journal article" date="2023" name="MicrobiologyOpen">
        <title>Genomics of the tumorigenes clade of the family Rhizobiaceae and description of Rhizobium rhododendri sp. nov.</title>
        <authorList>
            <person name="Kuzmanovic N."/>
            <person name="diCenzo G.C."/>
            <person name="Bunk B."/>
            <person name="Sproeer C."/>
            <person name="Fruehling A."/>
            <person name="Neumann-Schaal M."/>
            <person name="Overmann J."/>
            <person name="Smalla K."/>
        </authorList>
    </citation>
    <scope>NUCLEOTIDE SEQUENCE</scope>
    <source>
        <strain evidence="3">Rho-6.2</strain>
    </source>
</reference>
<gene>
    <name evidence="3" type="ORF">PR018_16785</name>
</gene>
<organism evidence="3 4">
    <name type="scientific">Rhizobium rhododendri</name>
    <dbReference type="NCBI Taxonomy" id="2506430"/>
    <lineage>
        <taxon>Bacteria</taxon>
        <taxon>Pseudomonadati</taxon>
        <taxon>Pseudomonadota</taxon>
        <taxon>Alphaproteobacteria</taxon>
        <taxon>Hyphomicrobiales</taxon>
        <taxon>Rhizobiaceae</taxon>
        <taxon>Rhizobium/Agrobacterium group</taxon>
        <taxon>Rhizobium</taxon>
    </lineage>
</organism>
<name>A0ABY8IGM2_9HYPH</name>